<accession>A0A011M4M4</accession>
<comment type="caution">
    <text evidence="1">The sequence shown here is derived from an EMBL/GenBank/DDBJ whole genome shotgun (WGS) entry which is preliminary data.</text>
</comment>
<dbReference type="STRING" id="1454001.AW08_03637"/>
<keyword evidence="2" id="KW-1185">Reference proteome</keyword>
<gene>
    <name evidence="1" type="ORF">AW08_03637</name>
</gene>
<dbReference type="AlphaFoldDB" id="A0A011M4M4"/>
<proteinExistence type="predicted"/>
<dbReference type="Proteomes" id="UP000020218">
    <property type="component" value="Unassembled WGS sequence"/>
</dbReference>
<evidence type="ECO:0000313" key="1">
    <source>
        <dbReference type="EMBL" id="EXI64553.1"/>
    </source>
</evidence>
<reference evidence="1" key="1">
    <citation type="submission" date="2014-02" db="EMBL/GenBank/DDBJ databases">
        <title>Expanding our view of genomic diversity in Candidatus Accumulibacter clades.</title>
        <authorList>
            <person name="Skennerton C.T."/>
            <person name="Barr J.J."/>
            <person name="Slater F.R."/>
            <person name="Bond P.L."/>
            <person name="Tyson G.W."/>
        </authorList>
    </citation>
    <scope>NUCLEOTIDE SEQUENCE [LARGE SCALE GENOMIC DNA]</scope>
</reference>
<evidence type="ECO:0000313" key="2">
    <source>
        <dbReference type="Proteomes" id="UP000020218"/>
    </source>
</evidence>
<protein>
    <submittedName>
        <fullName evidence="1">Uncharacterized protein</fullName>
    </submittedName>
</protein>
<organism evidence="1 2">
    <name type="scientific">Candidatus Accumulibacter adjunctus</name>
    <dbReference type="NCBI Taxonomy" id="1454001"/>
    <lineage>
        <taxon>Bacteria</taxon>
        <taxon>Pseudomonadati</taxon>
        <taxon>Pseudomonadota</taxon>
        <taxon>Betaproteobacteria</taxon>
        <taxon>Candidatus Accumulibacter</taxon>
    </lineage>
</organism>
<name>A0A011M4M4_9PROT</name>
<sequence length="72" mass="8314">MDVFEFREKLVGEYRQFTRSFTRIRSDDIARFVESAHDSQRSGRSGRAAVEVVRGRRMRTGACRMSIENKGG</sequence>
<dbReference type="EMBL" id="JFAX01000033">
    <property type="protein sequence ID" value="EXI64553.1"/>
    <property type="molecule type" value="Genomic_DNA"/>
</dbReference>